<keyword evidence="6" id="KW-0812">Transmembrane</keyword>
<keyword evidence="1" id="KW-0134">Cell wall</keyword>
<dbReference type="GO" id="GO:0008253">
    <property type="term" value="F:5'-nucleotidase activity"/>
    <property type="evidence" value="ECO:0007669"/>
    <property type="project" value="TreeGrafter"/>
</dbReference>
<dbReference type="AlphaFoldDB" id="A0A7J5B7B2"/>
<dbReference type="InterPro" id="IPR029052">
    <property type="entry name" value="Metallo-depent_PP-like"/>
</dbReference>
<feature type="transmembrane region" description="Helical" evidence="6">
    <location>
        <begin position="869"/>
        <end position="890"/>
    </location>
</feature>
<dbReference type="SUPFAM" id="SSF56300">
    <property type="entry name" value="Metallo-dependent phosphatases"/>
    <property type="match status" value="1"/>
</dbReference>
<name>A0A7J5B7B2_9MICO</name>
<dbReference type="InterPro" id="IPR008334">
    <property type="entry name" value="5'-Nucleotdase_C"/>
</dbReference>
<evidence type="ECO:0000256" key="1">
    <source>
        <dbReference type="ARBA" id="ARBA00022512"/>
    </source>
</evidence>
<evidence type="ECO:0000256" key="2">
    <source>
        <dbReference type="ARBA" id="ARBA00022525"/>
    </source>
</evidence>
<accession>A0A7J5B7B2</accession>
<dbReference type="Proteomes" id="UP000433493">
    <property type="component" value="Unassembled WGS sequence"/>
</dbReference>
<feature type="region of interest" description="Disordered" evidence="5">
    <location>
        <begin position="808"/>
        <end position="859"/>
    </location>
</feature>
<comment type="caution">
    <text evidence="8">The sequence shown here is derived from an EMBL/GenBank/DDBJ whole genome shotgun (WGS) entry which is preliminary data.</text>
</comment>
<sequence>MFRLKPLKEAHVAQVSKFVKGAVATSAGCALAFTSLVLPAQAEALNTGEPIQPTADTTQINLLGFNDFHGRITKVDSFASNVLDVQAPFGAENTVIIGNGDQVGASEFESSVALDAPTLEALQELGVDAFTAGNHEFDAGYDTGAANDTLSIQSELGHLLGANVTKADGSLALDAYQIYEVQGFKVAVVGAVTASTPSGVSPDGIQGLTFGNPVDAVNEYAAQLKDGDESNGEADIVVASYHEGGPVSGNPIDNNLSNSTFAEIANDTSDDVDAIFNAHTHKSYNYEYNDRQIVQAGEYGGAVGQIVLTVDADGQVVSSDSSVISSTVPAPTENDANATAPRVDREDLDADSQAIYDTVAETKQAALDEAEILGAVAVGVVNDNISRAKVWPITETSSQDARDQESTLGSVVADSMMVWADANTQLGADLSIMNPGGLRADISGDGELTYKDSQSVLPFVNNLSIVSISGAELKNVLEEQWQLDDKGAVPSRPYLQLGISSNVNYTFTGSITDDPATTQGSHITSVYIDGEPLVDDQIYTVVMPSFLAAGGDNFYSLNNAVEKFDTGSVDLEAFITYVESLEGTELKAEQTRNGFNVVGYFNEDGSAPQLAQGASHTFTVNDVDLHSVDHIANTELVASIDGEEIGTASITGVTANGETTSAEITITIPAALAVGAYTLELTANPSGSTVQVPLEVVEGEQAEPTLATEQEHYTAEETTEGVLYGGENWAQNAAVEIAVTLPDGTVTNIDGVETDEAGTFVDRLVWQTTDEEGNVVEDFLPFPEGTYTITATQSVDGETLTATISFTVGDATGGEDATGDDDANGDSTGGTTPPTDDATGDDNGSTKGDDNGSAKGDDNLAQTGADSNLIFGILAAAAAALALGGTFLAIRRQRNA</sequence>
<dbReference type="NCBIfam" id="TIGR01167">
    <property type="entry name" value="LPXTG_anchor"/>
    <property type="match status" value="1"/>
</dbReference>
<keyword evidence="6" id="KW-0472">Membrane</keyword>
<dbReference type="EMBL" id="WBKB01000012">
    <property type="protein sequence ID" value="KAB1640807.1"/>
    <property type="molecule type" value="Genomic_DNA"/>
</dbReference>
<dbReference type="InterPro" id="IPR004843">
    <property type="entry name" value="Calcineurin-like_PHP"/>
</dbReference>
<dbReference type="PRINTS" id="PR01607">
    <property type="entry name" value="APYRASEFAMLY"/>
</dbReference>
<proteinExistence type="predicted"/>
<feature type="compositionally biased region" description="Basic and acidic residues" evidence="5">
    <location>
        <begin position="847"/>
        <end position="858"/>
    </location>
</feature>
<keyword evidence="3" id="KW-0732">Signal</keyword>
<dbReference type="OrthoDB" id="1016457at2"/>
<evidence type="ECO:0000313" key="9">
    <source>
        <dbReference type="Proteomes" id="UP000433493"/>
    </source>
</evidence>
<dbReference type="GO" id="GO:0009166">
    <property type="term" value="P:nucleotide catabolic process"/>
    <property type="evidence" value="ECO:0007669"/>
    <property type="project" value="InterPro"/>
</dbReference>
<evidence type="ECO:0000259" key="7">
    <source>
        <dbReference type="PROSITE" id="PS50847"/>
    </source>
</evidence>
<protein>
    <submittedName>
        <fullName evidence="8">LPXTG cell wall anchor domain-containing protein</fullName>
    </submittedName>
</protein>
<dbReference type="PANTHER" id="PTHR11575">
    <property type="entry name" value="5'-NUCLEOTIDASE-RELATED"/>
    <property type="match status" value="1"/>
</dbReference>
<dbReference type="InterPro" id="IPR006179">
    <property type="entry name" value="5_nucleotidase/apyrase"/>
</dbReference>
<dbReference type="Gene3D" id="3.90.780.10">
    <property type="entry name" value="5'-Nucleotidase, C-terminal domain"/>
    <property type="match status" value="1"/>
</dbReference>
<reference evidence="8 9" key="1">
    <citation type="submission" date="2019-09" db="EMBL/GenBank/DDBJ databases">
        <title>Phylogeny of genus Pseudoclavibacter and closely related genus.</title>
        <authorList>
            <person name="Li Y."/>
        </authorList>
    </citation>
    <scope>NUCLEOTIDE SEQUENCE [LARGE SCALE GENOMIC DNA]</scope>
    <source>
        <strain evidence="8 9">KCTC 13959</strain>
    </source>
</reference>
<dbReference type="PROSITE" id="PS50847">
    <property type="entry name" value="GRAM_POS_ANCHORING"/>
    <property type="match status" value="1"/>
</dbReference>
<dbReference type="InterPro" id="IPR036907">
    <property type="entry name" value="5'-Nucleotdase_C_sf"/>
</dbReference>
<dbReference type="GO" id="GO:0008768">
    <property type="term" value="F:UDP-sugar diphosphatase activity"/>
    <property type="evidence" value="ECO:0007669"/>
    <property type="project" value="TreeGrafter"/>
</dbReference>
<keyword evidence="9" id="KW-1185">Reference proteome</keyword>
<dbReference type="Gene3D" id="3.60.21.10">
    <property type="match status" value="1"/>
</dbReference>
<organism evidence="8 9">
    <name type="scientific">Gulosibacter chungangensis</name>
    <dbReference type="NCBI Taxonomy" id="979746"/>
    <lineage>
        <taxon>Bacteria</taxon>
        <taxon>Bacillati</taxon>
        <taxon>Actinomycetota</taxon>
        <taxon>Actinomycetes</taxon>
        <taxon>Micrococcales</taxon>
        <taxon>Microbacteriaceae</taxon>
        <taxon>Gulosibacter</taxon>
    </lineage>
</organism>
<evidence type="ECO:0000256" key="5">
    <source>
        <dbReference type="SAM" id="MobiDB-lite"/>
    </source>
</evidence>
<dbReference type="Pfam" id="PF00149">
    <property type="entry name" value="Metallophos"/>
    <property type="match status" value="1"/>
</dbReference>
<dbReference type="PANTHER" id="PTHR11575:SF24">
    <property type="entry name" value="5'-NUCLEOTIDASE"/>
    <property type="match status" value="1"/>
</dbReference>
<dbReference type="SUPFAM" id="SSF55816">
    <property type="entry name" value="5'-nucleotidase (syn. UDP-sugar hydrolase), C-terminal domain"/>
    <property type="match status" value="1"/>
</dbReference>
<evidence type="ECO:0000256" key="4">
    <source>
        <dbReference type="ARBA" id="ARBA00023088"/>
    </source>
</evidence>
<evidence type="ECO:0000313" key="8">
    <source>
        <dbReference type="EMBL" id="KAB1640807.1"/>
    </source>
</evidence>
<feature type="domain" description="Gram-positive cocci surface proteins LPxTG" evidence="7">
    <location>
        <begin position="860"/>
        <end position="896"/>
    </location>
</feature>
<evidence type="ECO:0000256" key="3">
    <source>
        <dbReference type="ARBA" id="ARBA00022729"/>
    </source>
</evidence>
<feature type="compositionally biased region" description="Low complexity" evidence="5">
    <location>
        <begin position="825"/>
        <end position="843"/>
    </location>
</feature>
<dbReference type="Pfam" id="PF02872">
    <property type="entry name" value="5_nucleotid_C"/>
    <property type="match status" value="1"/>
</dbReference>
<dbReference type="GO" id="GO:0030288">
    <property type="term" value="C:outer membrane-bounded periplasmic space"/>
    <property type="evidence" value="ECO:0007669"/>
    <property type="project" value="TreeGrafter"/>
</dbReference>
<dbReference type="InterPro" id="IPR019931">
    <property type="entry name" value="LPXTG_anchor"/>
</dbReference>
<gene>
    <name evidence="8" type="ORF">F8O05_13980</name>
</gene>
<keyword evidence="6" id="KW-1133">Transmembrane helix</keyword>
<keyword evidence="4" id="KW-0572">Peptidoglycan-anchor</keyword>
<keyword evidence="2" id="KW-0964">Secreted</keyword>
<evidence type="ECO:0000256" key="6">
    <source>
        <dbReference type="SAM" id="Phobius"/>
    </source>
</evidence>